<evidence type="ECO:0000313" key="2">
    <source>
        <dbReference type="Proteomes" id="UP000235965"/>
    </source>
</evidence>
<name>A0A2J7R7E8_9NEOP</name>
<evidence type="ECO:0008006" key="3">
    <source>
        <dbReference type="Google" id="ProtNLM"/>
    </source>
</evidence>
<dbReference type="PANTHER" id="PTHR47510">
    <property type="entry name" value="REVERSE TRANSCRIPTASE DOMAIN-CONTAINING PROTEIN"/>
    <property type="match status" value="1"/>
</dbReference>
<gene>
    <name evidence="1" type="ORF">B7P43_G11156</name>
</gene>
<feature type="non-terminal residue" evidence="1">
    <location>
        <position position="1"/>
    </location>
</feature>
<dbReference type="InParanoid" id="A0A2J7R7E8"/>
<dbReference type="AlphaFoldDB" id="A0A2J7R7E8"/>
<proteinExistence type="predicted"/>
<comment type="caution">
    <text evidence="1">The sequence shown here is derived from an EMBL/GenBank/DDBJ whole genome shotgun (WGS) entry which is preliminary data.</text>
</comment>
<dbReference type="OrthoDB" id="7415700at2759"/>
<keyword evidence="2" id="KW-1185">Reference proteome</keyword>
<reference evidence="1 2" key="1">
    <citation type="submission" date="2017-12" db="EMBL/GenBank/DDBJ databases">
        <title>Hemimetabolous genomes reveal molecular basis of termite eusociality.</title>
        <authorList>
            <person name="Harrison M.C."/>
            <person name="Jongepier E."/>
            <person name="Robertson H.M."/>
            <person name="Arning N."/>
            <person name="Bitard-Feildel T."/>
            <person name="Chao H."/>
            <person name="Childers C.P."/>
            <person name="Dinh H."/>
            <person name="Doddapaneni H."/>
            <person name="Dugan S."/>
            <person name="Gowin J."/>
            <person name="Greiner C."/>
            <person name="Han Y."/>
            <person name="Hu H."/>
            <person name="Hughes D.S.T."/>
            <person name="Huylmans A.-K."/>
            <person name="Kemena C."/>
            <person name="Kremer L.P.M."/>
            <person name="Lee S.L."/>
            <person name="Lopez-Ezquerra A."/>
            <person name="Mallet L."/>
            <person name="Monroy-Kuhn J.M."/>
            <person name="Moser A."/>
            <person name="Murali S.C."/>
            <person name="Muzny D.M."/>
            <person name="Otani S."/>
            <person name="Piulachs M.-D."/>
            <person name="Poelchau M."/>
            <person name="Qu J."/>
            <person name="Schaub F."/>
            <person name="Wada-Katsumata A."/>
            <person name="Worley K.C."/>
            <person name="Xie Q."/>
            <person name="Ylla G."/>
            <person name="Poulsen M."/>
            <person name="Gibbs R.A."/>
            <person name="Schal C."/>
            <person name="Richards S."/>
            <person name="Belles X."/>
            <person name="Korb J."/>
            <person name="Bornberg-Bauer E."/>
        </authorList>
    </citation>
    <scope>NUCLEOTIDE SEQUENCE [LARGE SCALE GENOMIC DNA]</scope>
    <source>
        <tissue evidence="1">Whole body</tissue>
    </source>
</reference>
<sequence length="378" mass="43196">LSHLENTLDTSNARVILLGDFNAHGFNQESRTPLMKCQYYSKLKEYTICPTTYFLGLRQCVEAVDNLNVLDLVFANFADLKSAPADSGFAAPDIDIAVASLNAAVRSAMEQAIHCGYRYKSKFPHWFSYNLRHYITKKNDFHHRFKNNPSDYFYDRFSYYRKLVKNTIKSDRLRWLKTVDNNLKSQPQHFWKYISNFRKHRSGSIHLEVDGTHRAQPEAVADAFAKHFQSVYNNHFSKVIHPVSQSSEFVSLAPISDADVYKAIKRLKPSKSVGLDGIPGFIIKGCAGIFIPILRHIFNLSLTQQYFPAASKGSAVVPVFKSGNHAAVSNYRPISITSNFSKLFKFIIHDHFSHFAKFNSNQHDFTRKTHAVSVKLIF</sequence>
<protein>
    <recommendedName>
        <fullName evidence="3">Endonuclease/exonuclease/phosphatase domain-containing protein</fullName>
    </recommendedName>
</protein>
<dbReference type="EMBL" id="NEVH01006732">
    <property type="protein sequence ID" value="PNF36765.1"/>
    <property type="molecule type" value="Genomic_DNA"/>
</dbReference>
<organism evidence="1 2">
    <name type="scientific">Cryptotermes secundus</name>
    <dbReference type="NCBI Taxonomy" id="105785"/>
    <lineage>
        <taxon>Eukaryota</taxon>
        <taxon>Metazoa</taxon>
        <taxon>Ecdysozoa</taxon>
        <taxon>Arthropoda</taxon>
        <taxon>Hexapoda</taxon>
        <taxon>Insecta</taxon>
        <taxon>Pterygota</taxon>
        <taxon>Neoptera</taxon>
        <taxon>Polyneoptera</taxon>
        <taxon>Dictyoptera</taxon>
        <taxon>Blattodea</taxon>
        <taxon>Blattoidea</taxon>
        <taxon>Termitoidae</taxon>
        <taxon>Kalotermitidae</taxon>
        <taxon>Cryptotermitinae</taxon>
        <taxon>Cryptotermes</taxon>
    </lineage>
</organism>
<dbReference type="Proteomes" id="UP000235965">
    <property type="component" value="Unassembled WGS sequence"/>
</dbReference>
<accession>A0A2J7R7E8</accession>
<evidence type="ECO:0000313" key="1">
    <source>
        <dbReference type="EMBL" id="PNF36765.1"/>
    </source>
</evidence>
<dbReference type="PANTHER" id="PTHR47510:SF3">
    <property type="entry name" value="ENDO_EXONUCLEASE_PHOSPHATASE DOMAIN-CONTAINING PROTEIN"/>
    <property type="match status" value="1"/>
</dbReference>